<sequence>MVFFNKKLRAKGIFNGCEVNLKYTIFTDSTF</sequence>
<gene>
    <name evidence="1" type="ORF">SAMN05192550_0545</name>
</gene>
<name>A0A1G8MLA0_9FLAO</name>
<accession>A0A1G8MLA0</accession>
<keyword evidence="2" id="KW-1185">Reference proteome</keyword>
<evidence type="ECO:0000313" key="2">
    <source>
        <dbReference type="Proteomes" id="UP000182367"/>
    </source>
</evidence>
<comment type="caution">
    <text evidence="1">The sequence shown here is derived from an EMBL/GenBank/DDBJ whole genome shotgun (WGS) entry which is preliminary data.</text>
</comment>
<organism evidence="1 2">
    <name type="scientific">Flavobacterium glycines</name>
    <dbReference type="NCBI Taxonomy" id="551990"/>
    <lineage>
        <taxon>Bacteria</taxon>
        <taxon>Pseudomonadati</taxon>
        <taxon>Bacteroidota</taxon>
        <taxon>Flavobacteriia</taxon>
        <taxon>Flavobacteriales</taxon>
        <taxon>Flavobacteriaceae</taxon>
        <taxon>Flavobacterium</taxon>
    </lineage>
</organism>
<evidence type="ECO:0000313" key="1">
    <source>
        <dbReference type="EMBL" id="SDI68798.1"/>
    </source>
</evidence>
<proteinExistence type="predicted"/>
<dbReference type="Proteomes" id="UP000182367">
    <property type="component" value="Unassembled WGS sequence"/>
</dbReference>
<protein>
    <submittedName>
        <fullName evidence="1">Uncharacterized protein</fullName>
    </submittedName>
</protein>
<reference evidence="1 2" key="1">
    <citation type="submission" date="2016-10" db="EMBL/GenBank/DDBJ databases">
        <authorList>
            <person name="Varghese N."/>
            <person name="Submissions S."/>
        </authorList>
    </citation>
    <scope>NUCLEOTIDE SEQUENCE [LARGE SCALE GENOMIC DNA]</scope>
    <source>
        <strain evidence="1 2">Gm-149</strain>
    </source>
</reference>
<dbReference type="EMBL" id="FNEO01000001">
    <property type="protein sequence ID" value="SDI68798.1"/>
    <property type="molecule type" value="Genomic_DNA"/>
</dbReference>